<proteinExistence type="predicted"/>
<sequence>FQDIGAKSAERNLTREHKTFLTPGDPQAFLKKAGIIYNFYYDKGYREYEETGPTSGVLTTHEAETHSVPDCMTVIGWYREALKMCGAKEIRIVEEECRAKGGSCCRYRVEWKM</sequence>
<comment type="caution">
    <text evidence="1">The sequence shown here is derived from an EMBL/GenBank/DDBJ whole genome shotgun (WGS) entry which is preliminary data.</text>
</comment>
<gene>
    <name evidence="1" type="ORF">ENO08_01650</name>
</gene>
<dbReference type="Pfam" id="PF09536">
    <property type="entry name" value="DUF2378"/>
    <property type="match status" value="1"/>
</dbReference>
<reference evidence="1" key="1">
    <citation type="journal article" date="2020" name="mSystems">
        <title>Genome- and Community-Level Interaction Insights into Carbon Utilization and Element Cycling Functions of Hydrothermarchaeota in Hydrothermal Sediment.</title>
        <authorList>
            <person name="Zhou Z."/>
            <person name="Liu Y."/>
            <person name="Xu W."/>
            <person name="Pan J."/>
            <person name="Luo Z.H."/>
            <person name="Li M."/>
        </authorList>
    </citation>
    <scope>NUCLEOTIDE SEQUENCE [LARGE SCALE GENOMIC DNA]</scope>
    <source>
        <strain evidence="1">SpSt-1233</strain>
    </source>
</reference>
<name>A0A7V2F2R8_UNCEI</name>
<dbReference type="Proteomes" id="UP000886069">
    <property type="component" value="Unassembled WGS sequence"/>
</dbReference>
<protein>
    <submittedName>
        <fullName evidence="1">TIGR02265 family protein</fullName>
    </submittedName>
</protein>
<accession>A0A7V2F2R8</accession>
<evidence type="ECO:0000313" key="1">
    <source>
        <dbReference type="EMBL" id="HER43145.1"/>
    </source>
</evidence>
<dbReference type="EMBL" id="DSEC01000118">
    <property type="protein sequence ID" value="HER43145.1"/>
    <property type="molecule type" value="Genomic_DNA"/>
</dbReference>
<dbReference type="SUPFAM" id="SSF111126">
    <property type="entry name" value="Ligand-binding domain in the NO signalling and Golgi transport"/>
    <property type="match status" value="1"/>
</dbReference>
<feature type="non-terminal residue" evidence="1">
    <location>
        <position position="1"/>
    </location>
</feature>
<dbReference type="AlphaFoldDB" id="A0A7V2F2R8"/>
<organism evidence="1">
    <name type="scientific">Eiseniibacteriota bacterium</name>
    <dbReference type="NCBI Taxonomy" id="2212470"/>
    <lineage>
        <taxon>Bacteria</taxon>
        <taxon>Candidatus Eiseniibacteriota</taxon>
    </lineage>
</organism>
<dbReference type="NCBIfam" id="TIGR02265">
    <property type="entry name" value="Mxa_TIGR02265"/>
    <property type="match status" value="1"/>
</dbReference>
<dbReference type="InterPro" id="IPR024096">
    <property type="entry name" value="NO_sig/Golgi_transp_ligand-bd"/>
</dbReference>
<dbReference type="InterPro" id="IPR011751">
    <property type="entry name" value="Mxa_paralog_2265"/>
</dbReference>